<organism evidence="2 3">
    <name type="scientific">Hymenochirus boettgeri</name>
    <name type="common">Congo dwarf clawed frog</name>
    <dbReference type="NCBI Taxonomy" id="247094"/>
    <lineage>
        <taxon>Eukaryota</taxon>
        <taxon>Metazoa</taxon>
        <taxon>Chordata</taxon>
        <taxon>Craniata</taxon>
        <taxon>Vertebrata</taxon>
        <taxon>Euteleostomi</taxon>
        <taxon>Amphibia</taxon>
        <taxon>Batrachia</taxon>
        <taxon>Anura</taxon>
        <taxon>Pipoidea</taxon>
        <taxon>Pipidae</taxon>
        <taxon>Pipinae</taxon>
        <taxon>Hymenochirus</taxon>
    </lineage>
</organism>
<feature type="chain" id="PRO_5035824018" description="Secreted protein" evidence="1">
    <location>
        <begin position="26"/>
        <end position="79"/>
    </location>
</feature>
<dbReference type="AlphaFoldDB" id="A0A8T2IYN1"/>
<evidence type="ECO:0000313" key="2">
    <source>
        <dbReference type="EMBL" id="KAG8438075.1"/>
    </source>
</evidence>
<proteinExistence type="predicted"/>
<name>A0A8T2IYN1_9PIPI</name>
<reference evidence="2" key="1">
    <citation type="thesis" date="2020" institute="ProQuest LLC" country="789 East Eisenhower Parkway, Ann Arbor, MI, USA">
        <title>Comparative Genomics and Chromosome Evolution.</title>
        <authorList>
            <person name="Mudd A.B."/>
        </authorList>
    </citation>
    <scope>NUCLEOTIDE SEQUENCE</scope>
    <source>
        <strain evidence="2">Female2</strain>
        <tissue evidence="2">Blood</tissue>
    </source>
</reference>
<dbReference type="EMBL" id="JAACNH010000007">
    <property type="protein sequence ID" value="KAG8438075.1"/>
    <property type="molecule type" value="Genomic_DNA"/>
</dbReference>
<keyword evidence="3" id="KW-1185">Reference proteome</keyword>
<gene>
    <name evidence="2" type="ORF">GDO86_008674</name>
</gene>
<sequence length="79" mass="8963">MKNHYSLHNLPAITLLWCFLCQVLTSSTLPCTMRIQCRGSMLYLTVLMQCNVIVEQGLLHCGNMVRYKSLCSVIALQIT</sequence>
<dbReference type="Proteomes" id="UP000812440">
    <property type="component" value="Chromosome 4"/>
</dbReference>
<feature type="signal peptide" evidence="1">
    <location>
        <begin position="1"/>
        <end position="25"/>
    </location>
</feature>
<accession>A0A8T2IYN1</accession>
<keyword evidence="1" id="KW-0732">Signal</keyword>
<protein>
    <recommendedName>
        <fullName evidence="4">Secreted protein</fullName>
    </recommendedName>
</protein>
<evidence type="ECO:0000256" key="1">
    <source>
        <dbReference type="SAM" id="SignalP"/>
    </source>
</evidence>
<comment type="caution">
    <text evidence="2">The sequence shown here is derived from an EMBL/GenBank/DDBJ whole genome shotgun (WGS) entry which is preliminary data.</text>
</comment>
<evidence type="ECO:0000313" key="3">
    <source>
        <dbReference type="Proteomes" id="UP000812440"/>
    </source>
</evidence>
<evidence type="ECO:0008006" key="4">
    <source>
        <dbReference type="Google" id="ProtNLM"/>
    </source>
</evidence>